<name>A0ABD0KK72_9CAEN</name>
<evidence type="ECO:0000313" key="3">
    <source>
        <dbReference type="Proteomes" id="UP001519460"/>
    </source>
</evidence>
<dbReference type="PANTHER" id="PTHR34239">
    <property type="entry name" value="APPLE DOMAIN-CONTAINING PROTEIN"/>
    <property type="match status" value="1"/>
</dbReference>
<reference evidence="2 3" key="1">
    <citation type="journal article" date="2023" name="Sci. Data">
        <title>Genome assembly of the Korean intertidal mud-creeper Batillaria attramentaria.</title>
        <authorList>
            <person name="Patra A.K."/>
            <person name="Ho P.T."/>
            <person name="Jun S."/>
            <person name="Lee S.J."/>
            <person name="Kim Y."/>
            <person name="Won Y.J."/>
        </authorList>
    </citation>
    <scope>NUCLEOTIDE SEQUENCE [LARGE SCALE GENOMIC DNA]</scope>
    <source>
        <strain evidence="2">Wonlab-2016</strain>
    </source>
</reference>
<feature type="region of interest" description="Disordered" evidence="1">
    <location>
        <begin position="162"/>
        <end position="181"/>
    </location>
</feature>
<dbReference type="EMBL" id="JACVVK020000165">
    <property type="protein sequence ID" value="KAK7487401.1"/>
    <property type="molecule type" value="Genomic_DNA"/>
</dbReference>
<keyword evidence="3" id="KW-1185">Reference proteome</keyword>
<accession>A0ABD0KK72</accession>
<dbReference type="AlphaFoldDB" id="A0ABD0KK72"/>
<sequence>MDHPAKRADLRLQNEQKLLMTAASALTEVSSNLMKTVVAENKESLRSAMDSMALIMKASHEISMDRRNKILNAPYMNKKYRKLASPETPVTDHLFGDDLKASLAAIDSATKLGQTFQNFQNFRGKKFSQYAFSKNGDWRENQSQRGQGKNGAWQRGRAMRMRGPFNRNRGGWHQKPLQQKL</sequence>
<comment type="caution">
    <text evidence="2">The sequence shown here is derived from an EMBL/GenBank/DDBJ whole genome shotgun (WGS) entry which is preliminary data.</text>
</comment>
<organism evidence="2 3">
    <name type="scientific">Batillaria attramentaria</name>
    <dbReference type="NCBI Taxonomy" id="370345"/>
    <lineage>
        <taxon>Eukaryota</taxon>
        <taxon>Metazoa</taxon>
        <taxon>Spiralia</taxon>
        <taxon>Lophotrochozoa</taxon>
        <taxon>Mollusca</taxon>
        <taxon>Gastropoda</taxon>
        <taxon>Caenogastropoda</taxon>
        <taxon>Sorbeoconcha</taxon>
        <taxon>Cerithioidea</taxon>
        <taxon>Batillariidae</taxon>
        <taxon>Batillaria</taxon>
    </lineage>
</organism>
<feature type="region of interest" description="Disordered" evidence="1">
    <location>
        <begin position="136"/>
        <end position="156"/>
    </location>
</feature>
<dbReference type="Proteomes" id="UP001519460">
    <property type="component" value="Unassembled WGS sequence"/>
</dbReference>
<evidence type="ECO:0000256" key="1">
    <source>
        <dbReference type="SAM" id="MobiDB-lite"/>
    </source>
</evidence>
<dbReference type="PANTHER" id="PTHR34239:SF2">
    <property type="entry name" value="TRANSPOSABLE ELEMENT P TRANSPOSASE_THAP9 CONSERVED DOMAIN-CONTAINING PROTEIN"/>
    <property type="match status" value="1"/>
</dbReference>
<proteinExistence type="predicted"/>
<gene>
    <name evidence="2" type="ORF">BaRGS_00021363</name>
</gene>
<evidence type="ECO:0000313" key="2">
    <source>
        <dbReference type="EMBL" id="KAK7487401.1"/>
    </source>
</evidence>
<protein>
    <submittedName>
        <fullName evidence="2">Uncharacterized protein</fullName>
    </submittedName>
</protein>